<evidence type="ECO:0000256" key="2">
    <source>
        <dbReference type="SAM" id="Phobius"/>
    </source>
</evidence>
<dbReference type="EMBL" id="BAAAZA010000002">
    <property type="protein sequence ID" value="GAA3847889.1"/>
    <property type="molecule type" value="Genomic_DNA"/>
</dbReference>
<feature type="transmembrane region" description="Helical" evidence="2">
    <location>
        <begin position="43"/>
        <end position="64"/>
    </location>
</feature>
<dbReference type="Proteomes" id="UP001501563">
    <property type="component" value="Unassembled WGS sequence"/>
</dbReference>
<reference evidence="4" key="1">
    <citation type="journal article" date="2019" name="Int. J. Syst. Evol. Microbiol.">
        <title>The Global Catalogue of Microorganisms (GCM) 10K type strain sequencing project: providing services to taxonomists for standard genome sequencing and annotation.</title>
        <authorList>
            <consortium name="The Broad Institute Genomics Platform"/>
            <consortium name="The Broad Institute Genome Sequencing Center for Infectious Disease"/>
            <person name="Wu L."/>
            <person name="Ma J."/>
        </authorList>
    </citation>
    <scope>NUCLEOTIDE SEQUENCE [LARGE SCALE GENOMIC DNA]</scope>
    <source>
        <strain evidence="4">JCM 16578</strain>
    </source>
</reference>
<evidence type="ECO:0000313" key="4">
    <source>
        <dbReference type="Proteomes" id="UP001501563"/>
    </source>
</evidence>
<name>A0ABP7JLH3_9ACTN</name>
<proteinExistence type="predicted"/>
<dbReference type="RefSeq" id="WP_331266401.1">
    <property type="nucleotide sequence ID" value="NZ_BAAAZA010000002.1"/>
</dbReference>
<feature type="compositionally biased region" description="Pro residues" evidence="1">
    <location>
        <begin position="76"/>
        <end position="90"/>
    </location>
</feature>
<keyword evidence="2" id="KW-0812">Transmembrane</keyword>
<gene>
    <name evidence="3" type="ORF">GCM10022207_06590</name>
</gene>
<feature type="compositionally biased region" description="Low complexity" evidence="1">
    <location>
        <begin position="65"/>
        <end position="75"/>
    </location>
</feature>
<organism evidence="3 4">
    <name type="scientific">Streptomyces lannensis</name>
    <dbReference type="NCBI Taxonomy" id="766498"/>
    <lineage>
        <taxon>Bacteria</taxon>
        <taxon>Bacillati</taxon>
        <taxon>Actinomycetota</taxon>
        <taxon>Actinomycetes</taxon>
        <taxon>Kitasatosporales</taxon>
        <taxon>Streptomycetaceae</taxon>
        <taxon>Streptomyces</taxon>
    </lineage>
</organism>
<protein>
    <submittedName>
        <fullName evidence="3">Uncharacterized protein</fullName>
    </submittedName>
</protein>
<sequence length="191" mass="20340">MADETELGWRLAELAESGRSHTVPLAAHRVRARGEQRLRRRRTTLVTAVASLAAALVAGGLALAGSAHGPQQPTATPAPAPPPFVRPSPGPGEEYASELGYVYGAVAEGDTVRVTVRQLRGTIRGTASPTGVVHALTLPRATLVETRRLSGGHPADMQLGQLVERLADGPRWTFWIDYDNEGRVESLREAG</sequence>
<accession>A0ABP7JLH3</accession>
<keyword evidence="4" id="KW-1185">Reference proteome</keyword>
<evidence type="ECO:0000313" key="3">
    <source>
        <dbReference type="EMBL" id="GAA3847889.1"/>
    </source>
</evidence>
<evidence type="ECO:0000256" key="1">
    <source>
        <dbReference type="SAM" id="MobiDB-lite"/>
    </source>
</evidence>
<keyword evidence="2" id="KW-0472">Membrane</keyword>
<comment type="caution">
    <text evidence="3">The sequence shown here is derived from an EMBL/GenBank/DDBJ whole genome shotgun (WGS) entry which is preliminary data.</text>
</comment>
<keyword evidence="2" id="KW-1133">Transmembrane helix</keyword>
<feature type="region of interest" description="Disordered" evidence="1">
    <location>
        <begin position="65"/>
        <end position="91"/>
    </location>
</feature>